<feature type="region of interest" description="Disordered" evidence="1">
    <location>
        <begin position="50"/>
        <end position="83"/>
    </location>
</feature>
<sequence length="308" mass="33200">MHVSCGILPHIGSRQARPFSAMHGSKMAHHLRNVCARLAATGRPLSLPRRATKRGQRAGLSRTTRDAARAAAAGCSRPRRRPAAFKQYGPFNPYIPIRSTTFGKSRVAIDPIAMHTSWRSNSDITSVTSIGYPRMSASGESSTTMHRLLHSSGSHPIPPPNDTNSKTAAPPLKPHARPPPTAAPPSSVRSVIGLVSITATRSFRPCQNPSDLIVQIDGGILIPVVYLIDDLPPPTVLSAGFLVKLVGARRLDASKKLYLDPVALDRMTTDISYNMVKSHQYEGATDPLVCCSPFHFGPSVIFAINPKV</sequence>
<evidence type="ECO:0000256" key="1">
    <source>
        <dbReference type="SAM" id="MobiDB-lite"/>
    </source>
</evidence>
<accession>A0A2Z7C4F3</accession>
<protein>
    <submittedName>
        <fullName evidence="2">Uncharacterized protein</fullName>
    </submittedName>
</protein>
<dbReference type="EMBL" id="KQ999392">
    <property type="protein sequence ID" value="KZV41732.1"/>
    <property type="molecule type" value="Genomic_DNA"/>
</dbReference>
<dbReference type="AlphaFoldDB" id="A0A2Z7C4F3"/>
<evidence type="ECO:0000313" key="2">
    <source>
        <dbReference type="EMBL" id="KZV41732.1"/>
    </source>
</evidence>
<feature type="region of interest" description="Disordered" evidence="1">
    <location>
        <begin position="135"/>
        <end position="187"/>
    </location>
</feature>
<keyword evidence="3" id="KW-1185">Reference proteome</keyword>
<proteinExistence type="predicted"/>
<reference evidence="2 3" key="1">
    <citation type="journal article" date="2015" name="Proc. Natl. Acad. Sci. U.S.A.">
        <title>The resurrection genome of Boea hygrometrica: A blueprint for survival of dehydration.</title>
        <authorList>
            <person name="Xiao L."/>
            <person name="Yang G."/>
            <person name="Zhang L."/>
            <person name="Yang X."/>
            <person name="Zhao S."/>
            <person name="Ji Z."/>
            <person name="Zhou Q."/>
            <person name="Hu M."/>
            <person name="Wang Y."/>
            <person name="Chen M."/>
            <person name="Xu Y."/>
            <person name="Jin H."/>
            <person name="Xiao X."/>
            <person name="Hu G."/>
            <person name="Bao F."/>
            <person name="Hu Y."/>
            <person name="Wan P."/>
            <person name="Li L."/>
            <person name="Deng X."/>
            <person name="Kuang T."/>
            <person name="Xiang C."/>
            <person name="Zhu J.K."/>
            <person name="Oliver M.J."/>
            <person name="He Y."/>
        </authorList>
    </citation>
    <scope>NUCLEOTIDE SEQUENCE [LARGE SCALE GENOMIC DNA]</scope>
    <source>
        <strain evidence="3">cv. XS01</strain>
    </source>
</reference>
<dbReference type="Proteomes" id="UP000250235">
    <property type="component" value="Unassembled WGS sequence"/>
</dbReference>
<name>A0A2Z7C4F3_9LAMI</name>
<feature type="compositionally biased region" description="Pro residues" evidence="1">
    <location>
        <begin position="171"/>
        <end position="183"/>
    </location>
</feature>
<evidence type="ECO:0000313" key="3">
    <source>
        <dbReference type="Proteomes" id="UP000250235"/>
    </source>
</evidence>
<gene>
    <name evidence="2" type="ORF">F511_35481</name>
</gene>
<organism evidence="2 3">
    <name type="scientific">Dorcoceras hygrometricum</name>
    <dbReference type="NCBI Taxonomy" id="472368"/>
    <lineage>
        <taxon>Eukaryota</taxon>
        <taxon>Viridiplantae</taxon>
        <taxon>Streptophyta</taxon>
        <taxon>Embryophyta</taxon>
        <taxon>Tracheophyta</taxon>
        <taxon>Spermatophyta</taxon>
        <taxon>Magnoliopsida</taxon>
        <taxon>eudicotyledons</taxon>
        <taxon>Gunneridae</taxon>
        <taxon>Pentapetalae</taxon>
        <taxon>asterids</taxon>
        <taxon>lamiids</taxon>
        <taxon>Lamiales</taxon>
        <taxon>Gesneriaceae</taxon>
        <taxon>Didymocarpoideae</taxon>
        <taxon>Trichosporeae</taxon>
        <taxon>Loxocarpinae</taxon>
        <taxon>Dorcoceras</taxon>
    </lineage>
</organism>